<dbReference type="RefSeq" id="WP_378267422.1">
    <property type="nucleotide sequence ID" value="NZ_JBHUKR010000011.1"/>
</dbReference>
<reference evidence="3" key="1">
    <citation type="journal article" date="2019" name="Int. J. Syst. Evol. Microbiol.">
        <title>The Global Catalogue of Microorganisms (GCM) 10K type strain sequencing project: providing services to taxonomists for standard genome sequencing and annotation.</title>
        <authorList>
            <consortium name="The Broad Institute Genomics Platform"/>
            <consortium name="The Broad Institute Genome Sequencing Center for Infectious Disease"/>
            <person name="Wu L."/>
            <person name="Ma J."/>
        </authorList>
    </citation>
    <scope>NUCLEOTIDE SEQUENCE [LARGE SCALE GENOMIC DNA]</scope>
    <source>
        <strain evidence="3">CGMCC 4.7645</strain>
    </source>
</reference>
<feature type="domain" description="Aminoglycoside phosphotransferase" evidence="1">
    <location>
        <begin position="166"/>
        <end position="201"/>
    </location>
</feature>
<evidence type="ECO:0000313" key="2">
    <source>
        <dbReference type="EMBL" id="MFD2419433.1"/>
    </source>
</evidence>
<proteinExistence type="predicted"/>
<keyword evidence="3" id="KW-1185">Reference proteome</keyword>
<protein>
    <submittedName>
        <fullName evidence="2">Phosphotransferase</fullName>
    </submittedName>
</protein>
<dbReference type="SUPFAM" id="SSF56112">
    <property type="entry name" value="Protein kinase-like (PK-like)"/>
    <property type="match status" value="1"/>
</dbReference>
<organism evidence="2 3">
    <name type="scientific">Amycolatopsis pigmentata</name>
    <dbReference type="NCBI Taxonomy" id="450801"/>
    <lineage>
        <taxon>Bacteria</taxon>
        <taxon>Bacillati</taxon>
        <taxon>Actinomycetota</taxon>
        <taxon>Actinomycetes</taxon>
        <taxon>Pseudonocardiales</taxon>
        <taxon>Pseudonocardiaceae</taxon>
        <taxon>Amycolatopsis</taxon>
    </lineage>
</organism>
<sequence>MWANLVHATACFALTVTGKPHWGWRLRSIGVPARSDEHGRCWLRVGSEQTRFLTEWGEFWTGNVDANIITGVRKPVVLDSLEWDVPEHGRRVRAEVMTFLPGNPCSLTQALQSPVGLSEAWWRSLRRSLERIRAVPTSRFGDRKPVSTMATETLGFELRIDRWETVHGDLHWNNLMCPEFGVVDWEMWGRGPAGSDAATLYCLSLLVPAAAKRVHAVFSDILDSPAGHTAQLFTAARLLRHTAKDCPELDRALRKHIRRLTAKALVRETL</sequence>
<dbReference type="InterPro" id="IPR002575">
    <property type="entry name" value="Aminoglycoside_PTrfase"/>
</dbReference>
<evidence type="ECO:0000259" key="1">
    <source>
        <dbReference type="Pfam" id="PF01636"/>
    </source>
</evidence>
<evidence type="ECO:0000313" key="3">
    <source>
        <dbReference type="Proteomes" id="UP001597417"/>
    </source>
</evidence>
<comment type="caution">
    <text evidence="2">The sequence shown here is derived from an EMBL/GenBank/DDBJ whole genome shotgun (WGS) entry which is preliminary data.</text>
</comment>
<name>A0ABW5FWR1_9PSEU</name>
<dbReference type="Gene3D" id="3.90.1200.10">
    <property type="match status" value="1"/>
</dbReference>
<gene>
    <name evidence="2" type="ORF">ACFSXZ_24190</name>
</gene>
<dbReference type="Pfam" id="PF01636">
    <property type="entry name" value="APH"/>
    <property type="match status" value="1"/>
</dbReference>
<dbReference type="Proteomes" id="UP001597417">
    <property type="component" value="Unassembled WGS sequence"/>
</dbReference>
<dbReference type="InterPro" id="IPR011009">
    <property type="entry name" value="Kinase-like_dom_sf"/>
</dbReference>
<accession>A0ABW5FWR1</accession>
<dbReference type="EMBL" id="JBHUKR010000011">
    <property type="protein sequence ID" value="MFD2419433.1"/>
    <property type="molecule type" value="Genomic_DNA"/>
</dbReference>